<keyword evidence="6 13" id="KW-0812">Transmembrane</keyword>
<dbReference type="GO" id="GO:0046872">
    <property type="term" value="F:metal ion binding"/>
    <property type="evidence" value="ECO:0007669"/>
    <property type="project" value="UniProtKB-KW"/>
</dbReference>
<feature type="transmembrane region" description="Helical" evidence="13">
    <location>
        <begin position="94"/>
        <end position="111"/>
    </location>
</feature>
<evidence type="ECO:0000256" key="8">
    <source>
        <dbReference type="ARBA" id="ARBA00022982"/>
    </source>
</evidence>
<gene>
    <name evidence="15" type="ORF">W911_01015</name>
</gene>
<evidence type="ECO:0000256" key="5">
    <source>
        <dbReference type="ARBA" id="ARBA00022617"/>
    </source>
</evidence>
<dbReference type="SUPFAM" id="SSF81342">
    <property type="entry name" value="Transmembrane di-heme cytochromes"/>
    <property type="match status" value="1"/>
</dbReference>
<dbReference type="InterPro" id="IPR016174">
    <property type="entry name" value="Di-haem_cyt_TM"/>
</dbReference>
<organism evidence="15 16">
    <name type="scientific">Hyphomicrobium nitrativorans NL23</name>
    <dbReference type="NCBI Taxonomy" id="1029756"/>
    <lineage>
        <taxon>Bacteria</taxon>
        <taxon>Pseudomonadati</taxon>
        <taxon>Pseudomonadota</taxon>
        <taxon>Alphaproteobacteria</taxon>
        <taxon>Hyphomicrobiales</taxon>
        <taxon>Hyphomicrobiaceae</taxon>
        <taxon>Hyphomicrobium</taxon>
    </lineage>
</organism>
<keyword evidence="7" id="KW-0479">Metal-binding</keyword>
<comment type="similarity">
    <text evidence="12">Belongs to the cytochrome b561 family.</text>
</comment>
<dbReference type="AlphaFoldDB" id="V5SBF8"/>
<dbReference type="PATRIC" id="fig|1029756.8.peg.216"/>
<accession>V5SBF8</accession>
<feature type="transmembrane region" description="Helical" evidence="13">
    <location>
        <begin position="55"/>
        <end position="73"/>
    </location>
</feature>
<dbReference type="PANTHER" id="PTHR30529">
    <property type="entry name" value="CYTOCHROME B561"/>
    <property type="match status" value="1"/>
</dbReference>
<comment type="subcellular location">
    <subcellularLocation>
        <location evidence="2">Cell membrane</location>
        <topology evidence="2">Multi-pass membrane protein</topology>
    </subcellularLocation>
</comment>
<dbReference type="GO" id="GO:0022904">
    <property type="term" value="P:respiratory electron transport chain"/>
    <property type="evidence" value="ECO:0007669"/>
    <property type="project" value="InterPro"/>
</dbReference>
<protein>
    <submittedName>
        <fullName evidence="15">Cytochrome B561</fullName>
    </submittedName>
</protein>
<feature type="transmembrane region" description="Helical" evidence="13">
    <location>
        <begin position="12"/>
        <end position="35"/>
    </location>
</feature>
<sequence length="183" mass="20321">MLMRDTTSGYGLVSRLFHWITALVIFGLFGLGVWMVGLGYYDPLYHTAPHWHKSVGMLFAFALVARFAWRIANVKPSDDDLAPAERIAARIAHWSFYVLLFAIVVTGYLMSTADGRPIHVFDWFAIPSPGANPGLESTAGAVHVWLSYAVIALAAVHTLAALKHHVHDRKPTLTRMWSGPPRV</sequence>
<keyword evidence="9 13" id="KW-1133">Transmembrane helix</keyword>
<dbReference type="GO" id="GO:0005886">
    <property type="term" value="C:plasma membrane"/>
    <property type="evidence" value="ECO:0007669"/>
    <property type="project" value="UniProtKB-SubCell"/>
</dbReference>
<evidence type="ECO:0000256" key="1">
    <source>
        <dbReference type="ARBA" id="ARBA00001970"/>
    </source>
</evidence>
<keyword evidence="3" id="KW-0813">Transport</keyword>
<dbReference type="PANTHER" id="PTHR30529:SF1">
    <property type="entry name" value="CYTOCHROME B561 HOMOLOG 2"/>
    <property type="match status" value="1"/>
</dbReference>
<evidence type="ECO:0000256" key="9">
    <source>
        <dbReference type="ARBA" id="ARBA00022989"/>
    </source>
</evidence>
<feature type="domain" description="Cytochrome b561 bacterial/Ni-hydrogenase" evidence="14">
    <location>
        <begin position="10"/>
        <end position="179"/>
    </location>
</feature>
<dbReference type="STRING" id="1029756.W911_01015"/>
<reference evidence="15 16" key="1">
    <citation type="journal article" date="2014" name="Genome Announc.">
        <title>Complete Genome Sequence of Hyphomicrobium nitrativorans Strain NL23, a Denitrifying Bacterium Isolated from Biofilm of a Methanol-Fed Denitrification System Treating Seawater at the Montreal Biodome.</title>
        <authorList>
            <person name="Martineau C."/>
            <person name="Villeneuve C."/>
            <person name="Mauffrey F."/>
            <person name="Villemur R."/>
        </authorList>
    </citation>
    <scope>NUCLEOTIDE SEQUENCE [LARGE SCALE GENOMIC DNA]</scope>
    <source>
        <strain evidence="15">NL23</strain>
    </source>
</reference>
<dbReference type="KEGG" id="hni:W911_01015"/>
<evidence type="ECO:0000256" key="6">
    <source>
        <dbReference type="ARBA" id="ARBA00022692"/>
    </source>
</evidence>
<name>V5SBF8_9HYPH</name>
<dbReference type="GO" id="GO:0009055">
    <property type="term" value="F:electron transfer activity"/>
    <property type="evidence" value="ECO:0007669"/>
    <property type="project" value="InterPro"/>
</dbReference>
<dbReference type="GO" id="GO:0020037">
    <property type="term" value="F:heme binding"/>
    <property type="evidence" value="ECO:0007669"/>
    <property type="project" value="TreeGrafter"/>
</dbReference>
<dbReference type="Pfam" id="PF01292">
    <property type="entry name" value="Ni_hydr_CYTB"/>
    <property type="match status" value="1"/>
</dbReference>
<keyword evidence="8" id="KW-0249">Electron transport</keyword>
<evidence type="ECO:0000256" key="11">
    <source>
        <dbReference type="ARBA" id="ARBA00023136"/>
    </source>
</evidence>
<evidence type="ECO:0000313" key="16">
    <source>
        <dbReference type="Proteomes" id="UP000018542"/>
    </source>
</evidence>
<dbReference type="InterPro" id="IPR011577">
    <property type="entry name" value="Cyt_b561_bac/Ni-Hgenase"/>
</dbReference>
<evidence type="ECO:0000256" key="10">
    <source>
        <dbReference type="ARBA" id="ARBA00023004"/>
    </source>
</evidence>
<evidence type="ECO:0000256" key="2">
    <source>
        <dbReference type="ARBA" id="ARBA00004651"/>
    </source>
</evidence>
<keyword evidence="10" id="KW-0408">Iron</keyword>
<dbReference type="EMBL" id="CP006912">
    <property type="protein sequence ID" value="AHB47299.1"/>
    <property type="molecule type" value="Genomic_DNA"/>
</dbReference>
<proteinExistence type="inferred from homology"/>
<keyword evidence="5" id="KW-0349">Heme</keyword>
<evidence type="ECO:0000256" key="13">
    <source>
        <dbReference type="SAM" id="Phobius"/>
    </source>
</evidence>
<dbReference type="HOGENOM" id="CLU_095321_4_1_5"/>
<evidence type="ECO:0000259" key="14">
    <source>
        <dbReference type="Pfam" id="PF01292"/>
    </source>
</evidence>
<keyword evidence="16" id="KW-1185">Reference proteome</keyword>
<keyword evidence="11 13" id="KW-0472">Membrane</keyword>
<feature type="transmembrane region" description="Helical" evidence="13">
    <location>
        <begin position="142"/>
        <end position="162"/>
    </location>
</feature>
<dbReference type="OrthoDB" id="7280471at2"/>
<dbReference type="Proteomes" id="UP000018542">
    <property type="component" value="Chromosome"/>
</dbReference>
<dbReference type="InterPro" id="IPR052168">
    <property type="entry name" value="Cytochrome_b561_oxidase"/>
</dbReference>
<evidence type="ECO:0000256" key="7">
    <source>
        <dbReference type="ARBA" id="ARBA00022723"/>
    </source>
</evidence>
<keyword evidence="4" id="KW-1003">Cell membrane</keyword>
<evidence type="ECO:0000256" key="3">
    <source>
        <dbReference type="ARBA" id="ARBA00022448"/>
    </source>
</evidence>
<evidence type="ECO:0000256" key="12">
    <source>
        <dbReference type="ARBA" id="ARBA00037975"/>
    </source>
</evidence>
<evidence type="ECO:0000313" key="15">
    <source>
        <dbReference type="EMBL" id="AHB47299.1"/>
    </source>
</evidence>
<dbReference type="Gene3D" id="1.20.950.20">
    <property type="entry name" value="Transmembrane di-heme cytochromes, Chain C"/>
    <property type="match status" value="2"/>
</dbReference>
<comment type="cofactor">
    <cofactor evidence="1">
        <name>heme b</name>
        <dbReference type="ChEBI" id="CHEBI:60344"/>
    </cofactor>
</comment>
<evidence type="ECO:0000256" key="4">
    <source>
        <dbReference type="ARBA" id="ARBA00022475"/>
    </source>
</evidence>